<dbReference type="Proteomes" id="UP000004995">
    <property type="component" value="Unassembled WGS sequence"/>
</dbReference>
<dbReference type="InParanoid" id="K3XP98"/>
<dbReference type="EMBL" id="AGNK02003385">
    <property type="status" value="NOT_ANNOTATED_CDS"/>
    <property type="molecule type" value="Genomic_DNA"/>
</dbReference>
<accession>K3XP98</accession>
<dbReference type="AlphaFoldDB" id="K3XP98"/>
<name>K3XP98_SETIT</name>
<proteinExistence type="predicted"/>
<dbReference type="EnsemblPlants" id="KQL07893">
    <property type="protein sequence ID" value="KQL07893"/>
    <property type="gene ID" value="SETIT_003721mg"/>
</dbReference>
<protein>
    <submittedName>
        <fullName evidence="1">Uncharacterized protein</fullName>
    </submittedName>
</protein>
<organism evidence="1 2">
    <name type="scientific">Setaria italica</name>
    <name type="common">Foxtail millet</name>
    <name type="synonym">Panicum italicum</name>
    <dbReference type="NCBI Taxonomy" id="4555"/>
    <lineage>
        <taxon>Eukaryota</taxon>
        <taxon>Viridiplantae</taxon>
        <taxon>Streptophyta</taxon>
        <taxon>Embryophyta</taxon>
        <taxon>Tracheophyta</taxon>
        <taxon>Spermatophyta</taxon>
        <taxon>Magnoliopsida</taxon>
        <taxon>Liliopsida</taxon>
        <taxon>Poales</taxon>
        <taxon>Poaceae</taxon>
        <taxon>PACMAD clade</taxon>
        <taxon>Panicoideae</taxon>
        <taxon>Panicodae</taxon>
        <taxon>Paniceae</taxon>
        <taxon>Cenchrinae</taxon>
        <taxon>Setaria</taxon>
    </lineage>
</organism>
<dbReference type="HOGENOM" id="CLU_3127837_0_0_1"/>
<dbReference type="Gramene" id="KQL07893">
    <property type="protein sequence ID" value="KQL07893"/>
    <property type="gene ID" value="SETIT_003721mg"/>
</dbReference>
<keyword evidence="2" id="KW-1185">Reference proteome</keyword>
<reference evidence="1" key="2">
    <citation type="submission" date="2018-08" db="UniProtKB">
        <authorList>
            <consortium name="EnsemblPlants"/>
        </authorList>
    </citation>
    <scope>IDENTIFICATION</scope>
    <source>
        <strain evidence="1">Yugu1</strain>
    </source>
</reference>
<reference evidence="2" key="1">
    <citation type="journal article" date="2012" name="Nat. Biotechnol.">
        <title>Reference genome sequence of the model plant Setaria.</title>
        <authorList>
            <person name="Bennetzen J.L."/>
            <person name="Schmutz J."/>
            <person name="Wang H."/>
            <person name="Percifield R."/>
            <person name="Hawkins J."/>
            <person name="Pontaroli A.C."/>
            <person name="Estep M."/>
            <person name="Feng L."/>
            <person name="Vaughn J.N."/>
            <person name="Grimwood J."/>
            <person name="Jenkins J."/>
            <person name="Barry K."/>
            <person name="Lindquist E."/>
            <person name="Hellsten U."/>
            <person name="Deshpande S."/>
            <person name="Wang X."/>
            <person name="Wu X."/>
            <person name="Mitros T."/>
            <person name="Triplett J."/>
            <person name="Yang X."/>
            <person name="Ye C.Y."/>
            <person name="Mauro-Herrera M."/>
            <person name="Wang L."/>
            <person name="Li P."/>
            <person name="Sharma M."/>
            <person name="Sharma R."/>
            <person name="Ronald P.C."/>
            <person name="Panaud O."/>
            <person name="Kellogg E.A."/>
            <person name="Brutnell T.P."/>
            <person name="Doust A.N."/>
            <person name="Tuskan G.A."/>
            <person name="Rokhsar D."/>
            <person name="Devos K.M."/>
        </authorList>
    </citation>
    <scope>NUCLEOTIDE SEQUENCE [LARGE SCALE GENOMIC DNA]</scope>
    <source>
        <strain evidence="2">cv. Yugu1</strain>
    </source>
</reference>
<sequence>MCFSPRPKPSLCKCTTVNHKGNTTCYTTPHKEGKEEELKISVKIGTPFLN</sequence>
<evidence type="ECO:0000313" key="2">
    <source>
        <dbReference type="Proteomes" id="UP000004995"/>
    </source>
</evidence>
<evidence type="ECO:0000313" key="1">
    <source>
        <dbReference type="EnsemblPlants" id="KQL07893"/>
    </source>
</evidence>